<keyword evidence="7" id="KW-0793">Thylakoid</keyword>
<evidence type="ECO:0000256" key="10">
    <source>
        <dbReference type="ARBA" id="ARBA00023310"/>
    </source>
</evidence>
<dbReference type="Gene3D" id="2.60.15.10">
    <property type="entry name" value="F0F1 ATP synthase delta/epsilon subunit, N-terminal"/>
    <property type="match status" value="1"/>
</dbReference>
<geneLocation type="plastid" evidence="13"/>
<dbReference type="HAMAP" id="MF_00530">
    <property type="entry name" value="ATP_synth_epsil_bac"/>
    <property type="match status" value="1"/>
</dbReference>
<keyword evidence="9" id="KW-0139">CF(1)</keyword>
<protein>
    <submittedName>
        <fullName evidence="13">ATP synthase CF1 epsilon subunit</fullName>
    </submittedName>
</protein>
<feature type="domain" description="ATP synthase F1 complex delta/epsilon subunit N-terminal" evidence="12">
    <location>
        <begin position="3"/>
        <end position="83"/>
    </location>
</feature>
<keyword evidence="6" id="KW-0406">Ion transport</keyword>
<name>A0A0A0PHH5_9ROSI</name>
<keyword evidence="5" id="KW-0375">Hydrogen ion transport</keyword>
<dbReference type="PANTHER" id="PTHR13822:SF10">
    <property type="entry name" value="ATP SYNTHASE EPSILON CHAIN, CHLOROPLASTIC"/>
    <property type="match status" value="1"/>
</dbReference>
<evidence type="ECO:0000259" key="12">
    <source>
        <dbReference type="Pfam" id="PF02823"/>
    </source>
</evidence>
<reference evidence="13" key="1">
    <citation type="submission" date="2013-11" db="EMBL/GenBank/DDBJ databases">
        <title>Plastid genome evolution in Erodium.</title>
        <authorList>
            <person name="Blazier J.C."/>
            <person name="Jansen R.K."/>
        </authorList>
    </citation>
    <scope>NUCLEOTIDE SEQUENCE</scope>
</reference>
<evidence type="ECO:0000256" key="3">
    <source>
        <dbReference type="ARBA" id="ARBA00022448"/>
    </source>
</evidence>
<dbReference type="InterPro" id="IPR036771">
    <property type="entry name" value="ATPsynth_dsu/esu_N"/>
</dbReference>
<dbReference type="AlphaFoldDB" id="A0A0A0PHH5"/>
<dbReference type="EMBL" id="KF804069">
    <property type="protein sequence ID" value="AHH80628.1"/>
    <property type="molecule type" value="Genomic_DNA"/>
</dbReference>
<feature type="domain" description="ATP synthase epsilon subunit C-terminal" evidence="11">
    <location>
        <begin position="88"/>
        <end position="132"/>
    </location>
</feature>
<dbReference type="InterPro" id="IPR020546">
    <property type="entry name" value="ATP_synth_F1_dsu/esu_N"/>
</dbReference>
<evidence type="ECO:0000256" key="5">
    <source>
        <dbReference type="ARBA" id="ARBA00022781"/>
    </source>
</evidence>
<keyword evidence="10" id="KW-0066">ATP synthesis</keyword>
<evidence type="ECO:0000256" key="8">
    <source>
        <dbReference type="ARBA" id="ARBA00023136"/>
    </source>
</evidence>
<evidence type="ECO:0000256" key="1">
    <source>
        <dbReference type="ARBA" id="ARBA00004170"/>
    </source>
</evidence>
<gene>
    <name evidence="13" type="primary">atpE</name>
</gene>
<keyword evidence="4 13" id="KW-0934">Plastid</keyword>
<evidence type="ECO:0000256" key="9">
    <source>
        <dbReference type="ARBA" id="ARBA00023196"/>
    </source>
</evidence>
<dbReference type="GeneID" id="22548221"/>
<dbReference type="NCBIfam" id="TIGR01216">
    <property type="entry name" value="ATP_synt_epsi"/>
    <property type="match status" value="1"/>
</dbReference>
<evidence type="ECO:0000313" key="13">
    <source>
        <dbReference type="EMBL" id="AHH80593.1"/>
    </source>
</evidence>
<dbReference type="InterPro" id="IPR001469">
    <property type="entry name" value="ATP_synth_F1_dsu/esu"/>
</dbReference>
<sequence length="149" mass="16576">MTLNLCVMTPKRILWDSKVKVKEIILSTESGQIGVLPNHVPTVTGLDMGVLKIRLNEQWFTIAVMGGFARIVNNEIMVFAHDAERGSDIDPQEAQQTLQIAEDHLRKAKAEGEETTEADQAVKRAKLRIKAIHAISVTSEYVQIEEPTA</sequence>
<comment type="similarity">
    <text evidence="2">Belongs to the ATPase epsilon chain family.</text>
</comment>
<evidence type="ECO:0000256" key="4">
    <source>
        <dbReference type="ARBA" id="ARBA00022640"/>
    </source>
</evidence>
<dbReference type="SUPFAM" id="SSF51344">
    <property type="entry name" value="Epsilon subunit of F1F0-ATP synthase N-terminal domain"/>
    <property type="match status" value="1"/>
</dbReference>
<dbReference type="Pfam" id="PF00401">
    <property type="entry name" value="ATP-synt_DE"/>
    <property type="match status" value="1"/>
</dbReference>
<dbReference type="GO" id="GO:0045259">
    <property type="term" value="C:proton-transporting ATP synthase complex"/>
    <property type="evidence" value="ECO:0007669"/>
    <property type="project" value="UniProtKB-KW"/>
</dbReference>
<evidence type="ECO:0000256" key="7">
    <source>
        <dbReference type="ARBA" id="ARBA00023078"/>
    </source>
</evidence>
<proteinExistence type="inferred from homology"/>
<evidence type="ECO:0000259" key="11">
    <source>
        <dbReference type="Pfam" id="PF00401"/>
    </source>
</evidence>
<dbReference type="InterPro" id="IPR020547">
    <property type="entry name" value="ATP_synth_F1_esu_C"/>
</dbReference>
<dbReference type="FunFam" id="2.60.15.10:FF:000002">
    <property type="entry name" value="ATP synthase epsilon chain, chloroplastic"/>
    <property type="match status" value="1"/>
</dbReference>
<evidence type="ECO:0000256" key="6">
    <source>
        <dbReference type="ARBA" id="ARBA00023065"/>
    </source>
</evidence>
<keyword evidence="8" id="KW-0472">Membrane</keyword>
<dbReference type="GeneID" id="22548262"/>
<dbReference type="GO" id="GO:0046933">
    <property type="term" value="F:proton-transporting ATP synthase activity, rotational mechanism"/>
    <property type="evidence" value="ECO:0007669"/>
    <property type="project" value="InterPro"/>
</dbReference>
<dbReference type="EMBL" id="KF804069">
    <property type="protein sequence ID" value="AHH80593.1"/>
    <property type="molecule type" value="Genomic_DNA"/>
</dbReference>
<dbReference type="Gene3D" id="6.10.140.480">
    <property type="match status" value="1"/>
</dbReference>
<dbReference type="RefSeq" id="YP_009111582.1">
    <property type="nucleotide sequence ID" value="NC_025907.1"/>
</dbReference>
<dbReference type="RefSeq" id="YP_009111617.1">
    <property type="nucleotide sequence ID" value="NC_025907.1"/>
</dbReference>
<dbReference type="Pfam" id="PF02823">
    <property type="entry name" value="ATP-synt_DE_N"/>
    <property type="match status" value="1"/>
</dbReference>
<organism evidence="13">
    <name type="scientific">Erodium gruinum</name>
    <dbReference type="NCBI Taxonomy" id="337380"/>
    <lineage>
        <taxon>Eukaryota</taxon>
        <taxon>Viridiplantae</taxon>
        <taxon>Streptophyta</taxon>
        <taxon>Embryophyta</taxon>
        <taxon>Tracheophyta</taxon>
        <taxon>Spermatophyta</taxon>
        <taxon>Magnoliopsida</taxon>
        <taxon>eudicotyledons</taxon>
        <taxon>Gunneridae</taxon>
        <taxon>Pentapetalae</taxon>
        <taxon>rosids</taxon>
        <taxon>malvids</taxon>
        <taxon>Geraniales</taxon>
        <taxon>Geraniaceae</taxon>
        <taxon>Erodium</taxon>
    </lineage>
</organism>
<accession>A0A0A0PHH5</accession>
<keyword evidence="3" id="KW-0813">Transport</keyword>
<comment type="subcellular location">
    <subcellularLocation>
        <location evidence="1">Membrane</location>
        <topology evidence="1">Peripheral membrane protein</topology>
    </subcellularLocation>
</comment>
<evidence type="ECO:0000256" key="2">
    <source>
        <dbReference type="ARBA" id="ARBA00005712"/>
    </source>
</evidence>
<dbReference type="CDD" id="cd12152">
    <property type="entry name" value="F1-ATPase_delta"/>
    <property type="match status" value="1"/>
</dbReference>
<dbReference type="PANTHER" id="PTHR13822">
    <property type="entry name" value="ATP SYNTHASE DELTA/EPSILON CHAIN"/>
    <property type="match status" value="1"/>
</dbReference>